<name>A0A366DMN2_9HYPH</name>
<dbReference type="InterPro" id="IPR010895">
    <property type="entry name" value="CHRD"/>
</dbReference>
<dbReference type="SMART" id="SM00754">
    <property type="entry name" value="CHRD"/>
    <property type="match status" value="1"/>
</dbReference>
<organism evidence="2 3">
    <name type="scientific">Pseudochrobactrum asaccharolyticum</name>
    <dbReference type="NCBI Taxonomy" id="354351"/>
    <lineage>
        <taxon>Bacteria</taxon>
        <taxon>Pseudomonadati</taxon>
        <taxon>Pseudomonadota</taxon>
        <taxon>Alphaproteobacteria</taxon>
        <taxon>Hyphomicrobiales</taxon>
        <taxon>Brucellaceae</taxon>
        <taxon>Pseudochrobactrum</taxon>
    </lineage>
</organism>
<evidence type="ECO:0000259" key="1">
    <source>
        <dbReference type="PROSITE" id="PS50933"/>
    </source>
</evidence>
<dbReference type="EMBL" id="QNRH01000012">
    <property type="protein sequence ID" value="RBO90574.1"/>
    <property type="molecule type" value="Genomic_DNA"/>
</dbReference>
<proteinExistence type="predicted"/>
<reference evidence="2 3" key="1">
    <citation type="submission" date="2018-06" db="EMBL/GenBank/DDBJ databases">
        <title>Genomic Encyclopedia of Type Strains, Phase IV (KMG-IV): sequencing the most valuable type-strain genomes for metagenomic binning, comparative biology and taxonomic classification.</title>
        <authorList>
            <person name="Goeker M."/>
        </authorList>
    </citation>
    <scope>NUCLEOTIDE SEQUENCE [LARGE SCALE GENOMIC DNA]</scope>
    <source>
        <strain evidence="2 3">DSM 25619</strain>
    </source>
</reference>
<gene>
    <name evidence="2" type="ORF">DFR47_11244</name>
</gene>
<dbReference type="AlphaFoldDB" id="A0A366DMN2"/>
<protein>
    <submittedName>
        <fullName evidence="2">CHRD domain-containing protein</fullName>
    </submittedName>
</protein>
<evidence type="ECO:0000313" key="2">
    <source>
        <dbReference type="EMBL" id="RBO90574.1"/>
    </source>
</evidence>
<sequence>MALQYTVNVVTSNLFSDAYSYVRLTVTPATGTLPAFYLALPASLANDEHVQAVFTPAPGSQPNPVTFDVFFPLFANVNALDFTIYPQNTDINNITPSTQGFVYRLNTSVKGAGNALLIGFDNKENNVRVLQTFNSPGTDPSRAASYKWTGTTVPSLTPRLANCVAHVTDFFNGNIFEDISFTNNGQNVAIFQDPSRGGKGHIYFFTNSFGFATLDIKAGNTPSAARFIYHPFAGQTSETARIVIYDPVALGKGFEEATPIKNPFTLTKAPGGDEPVFEINNNNTPPLIQDNNYLYILINDKYDSSFQVNSSSLIKFKSTTQFIQTSNAELPAKNDIRYIYVTRNGVVSAARQYAFFCFGDLSDGGAANFDVVLSWYMELNSDASTAPRVPKDATGRAQASYNASTKELSWTITYSGLSGPPTMAHFHGPASANQATPPIIDFGTALASPIKGSRILTSTQESELLAGLWYCNIHTQQNPTGEVRGQMWPQIK</sequence>
<keyword evidence="3" id="KW-1185">Reference proteome</keyword>
<accession>A0A366DMN2</accession>
<evidence type="ECO:0000313" key="3">
    <source>
        <dbReference type="Proteomes" id="UP000252893"/>
    </source>
</evidence>
<dbReference type="RefSeq" id="WP_210207350.1">
    <property type="nucleotide sequence ID" value="NZ_JBHEEG010000011.1"/>
</dbReference>
<comment type="caution">
    <text evidence="2">The sequence shown here is derived from an EMBL/GenBank/DDBJ whole genome shotgun (WGS) entry which is preliminary data.</text>
</comment>
<feature type="domain" description="CHRD" evidence="1">
    <location>
        <begin position="365"/>
        <end position="492"/>
    </location>
</feature>
<dbReference type="Proteomes" id="UP000252893">
    <property type="component" value="Unassembled WGS sequence"/>
</dbReference>
<dbReference type="Pfam" id="PF07452">
    <property type="entry name" value="CHRD"/>
    <property type="match status" value="1"/>
</dbReference>
<dbReference type="PROSITE" id="PS50933">
    <property type="entry name" value="CHRD"/>
    <property type="match status" value="1"/>
</dbReference>